<evidence type="ECO:0000313" key="1">
    <source>
        <dbReference type="EMBL" id="KAF2265091.1"/>
    </source>
</evidence>
<dbReference type="AlphaFoldDB" id="A0A9P4N8J3"/>
<dbReference type="EMBL" id="ML986611">
    <property type="protein sequence ID" value="KAF2265091.1"/>
    <property type="molecule type" value="Genomic_DNA"/>
</dbReference>
<comment type="caution">
    <text evidence="1">The sequence shown here is derived from an EMBL/GenBank/DDBJ whole genome shotgun (WGS) entry which is preliminary data.</text>
</comment>
<evidence type="ECO:0000313" key="2">
    <source>
        <dbReference type="Proteomes" id="UP000800093"/>
    </source>
</evidence>
<reference evidence="2" key="1">
    <citation type="journal article" date="2020" name="Stud. Mycol.">
        <title>101 Dothideomycetes genomes: A test case for predicting lifestyles and emergence of pathogens.</title>
        <authorList>
            <person name="Haridas S."/>
            <person name="Albert R."/>
            <person name="Binder M."/>
            <person name="Bloem J."/>
            <person name="LaButti K."/>
            <person name="Salamov A."/>
            <person name="Andreopoulos B."/>
            <person name="Baker S."/>
            <person name="Barry K."/>
            <person name="Bills G."/>
            <person name="Bluhm B."/>
            <person name="Cannon C."/>
            <person name="Castanera R."/>
            <person name="Culley D."/>
            <person name="Daum C."/>
            <person name="Ezra D."/>
            <person name="Gonzalez J."/>
            <person name="Henrissat B."/>
            <person name="Kuo A."/>
            <person name="Liang C."/>
            <person name="Lipzen A."/>
            <person name="Lutzoni F."/>
            <person name="Magnuson J."/>
            <person name="Mondo S."/>
            <person name="Nolan M."/>
            <person name="Ohm R."/>
            <person name="Pangilinan J."/>
            <person name="Park H.-J."/>
            <person name="Ramirez L."/>
            <person name="Alfaro M."/>
            <person name="Sun H."/>
            <person name="Tritt A."/>
            <person name="Yoshinaga Y."/>
            <person name="Zwiers L.-H."/>
            <person name="Turgeon B."/>
            <person name="Goodwin S."/>
            <person name="Spatafora J."/>
            <person name="Crous P."/>
            <person name="Grigoriev I."/>
        </authorList>
    </citation>
    <scope>NUCLEOTIDE SEQUENCE [LARGE SCALE GENOMIC DNA]</scope>
    <source>
        <strain evidence="2">CBS 304.66</strain>
    </source>
</reference>
<protein>
    <submittedName>
        <fullName evidence="1">Uncharacterized protein</fullName>
    </submittedName>
</protein>
<keyword evidence="2" id="KW-1185">Reference proteome</keyword>
<organism evidence="1 2">
    <name type="scientific">Lojkania enalia</name>
    <dbReference type="NCBI Taxonomy" id="147567"/>
    <lineage>
        <taxon>Eukaryota</taxon>
        <taxon>Fungi</taxon>
        <taxon>Dikarya</taxon>
        <taxon>Ascomycota</taxon>
        <taxon>Pezizomycotina</taxon>
        <taxon>Dothideomycetes</taxon>
        <taxon>Pleosporomycetidae</taxon>
        <taxon>Pleosporales</taxon>
        <taxon>Pleosporales incertae sedis</taxon>
        <taxon>Lojkania</taxon>
    </lineage>
</organism>
<name>A0A9P4N8J3_9PLEO</name>
<proteinExistence type="predicted"/>
<sequence>MLTIKLLENLVRPAYSRDFIHKSATTIKVREKGVQIEGLVGSLETSEEMSWSAGYGWKPDLLGTLISALLLIVIDSMSGLEARASTRISDFYTPRSKYDWCPPSPSSINTYATLSTLSIASMGASLSKPSMARSWDPGVTNDTSCYTNGCSSYESFSKLALALDGYVEGYKMHYRFDRFPNLPQELRWMIFEIYLREYSTTGGTSKLRGGQWKMWTNSDRGF</sequence>
<gene>
    <name evidence="1" type="ORF">CC78DRAFT_579777</name>
</gene>
<dbReference type="Proteomes" id="UP000800093">
    <property type="component" value="Unassembled WGS sequence"/>
</dbReference>
<accession>A0A9P4N8J3</accession>